<feature type="compositionally biased region" description="Polar residues" evidence="1">
    <location>
        <begin position="170"/>
        <end position="179"/>
    </location>
</feature>
<name>A0A7S0AIE6_9STRA</name>
<sequence length="230" mass="23753">MRFCHQVSLFSILAVASVPSLAASLSESCAQESMALVGQRSLQDAADRVEIDCQPSSASGVISYNYDDCAARDDFLAACSTAGGKVLHYNVDISCSQDGGSGISIQATNVPECVGISCGEEGLATKNDRVFSSLEQQLKGAKFICSVNGGNSMKEPSPPPLGTVPTIVPSPTEQEQSSVDAGIPTDAPTRDEPENIINLGGNDDSSGAGADMFSTSVFAIGLVSAFFTLV</sequence>
<feature type="region of interest" description="Disordered" evidence="1">
    <location>
        <begin position="170"/>
        <end position="191"/>
    </location>
</feature>
<gene>
    <name evidence="3" type="ORF">MPOL1434_LOCUS2916</name>
</gene>
<organism evidence="3">
    <name type="scientific">Minutocellus polymorphus</name>
    <dbReference type="NCBI Taxonomy" id="265543"/>
    <lineage>
        <taxon>Eukaryota</taxon>
        <taxon>Sar</taxon>
        <taxon>Stramenopiles</taxon>
        <taxon>Ochrophyta</taxon>
        <taxon>Bacillariophyta</taxon>
        <taxon>Mediophyceae</taxon>
        <taxon>Cymatosirophycidae</taxon>
        <taxon>Cymatosirales</taxon>
        <taxon>Cymatosiraceae</taxon>
        <taxon>Minutocellus</taxon>
    </lineage>
</organism>
<proteinExistence type="predicted"/>
<dbReference type="AlphaFoldDB" id="A0A7S0AIE6"/>
<protein>
    <recommendedName>
        <fullName evidence="4">SUEL-type lectin domain-containing protein</fullName>
    </recommendedName>
</protein>
<evidence type="ECO:0008006" key="4">
    <source>
        <dbReference type="Google" id="ProtNLM"/>
    </source>
</evidence>
<accession>A0A7S0AIE6</accession>
<reference evidence="3" key="1">
    <citation type="submission" date="2021-01" db="EMBL/GenBank/DDBJ databases">
        <authorList>
            <person name="Corre E."/>
            <person name="Pelletier E."/>
            <person name="Niang G."/>
            <person name="Scheremetjew M."/>
            <person name="Finn R."/>
            <person name="Kale V."/>
            <person name="Holt S."/>
            <person name="Cochrane G."/>
            <person name="Meng A."/>
            <person name="Brown T."/>
            <person name="Cohen L."/>
        </authorList>
    </citation>
    <scope>NUCLEOTIDE SEQUENCE</scope>
    <source>
        <strain evidence="3">CCMP3303</strain>
    </source>
</reference>
<evidence type="ECO:0000256" key="2">
    <source>
        <dbReference type="SAM" id="SignalP"/>
    </source>
</evidence>
<keyword evidence="2" id="KW-0732">Signal</keyword>
<evidence type="ECO:0000313" key="3">
    <source>
        <dbReference type="EMBL" id="CAD8364374.1"/>
    </source>
</evidence>
<evidence type="ECO:0000256" key="1">
    <source>
        <dbReference type="SAM" id="MobiDB-lite"/>
    </source>
</evidence>
<feature type="chain" id="PRO_5030992445" description="SUEL-type lectin domain-containing protein" evidence="2">
    <location>
        <begin position="23"/>
        <end position="230"/>
    </location>
</feature>
<feature type="signal peptide" evidence="2">
    <location>
        <begin position="1"/>
        <end position="22"/>
    </location>
</feature>
<dbReference type="EMBL" id="HBEJ01005004">
    <property type="protein sequence ID" value="CAD8364374.1"/>
    <property type="molecule type" value="Transcribed_RNA"/>
</dbReference>